<dbReference type="GO" id="GO:0003700">
    <property type="term" value="F:DNA-binding transcription factor activity"/>
    <property type="evidence" value="ECO:0007669"/>
    <property type="project" value="InterPro"/>
</dbReference>
<evidence type="ECO:0000313" key="2">
    <source>
        <dbReference type="EMBL" id="CAB4324207.1"/>
    </source>
</evidence>
<feature type="domain" description="HTH marR-type" evidence="1">
    <location>
        <begin position="12"/>
        <end position="148"/>
    </location>
</feature>
<name>A0A6J5YI26_9ZZZZ</name>
<gene>
    <name evidence="2" type="ORF">UFOPK1392_01972</name>
</gene>
<proteinExistence type="predicted"/>
<dbReference type="SMART" id="SM00347">
    <property type="entry name" value="HTH_MARR"/>
    <property type="match status" value="1"/>
</dbReference>
<dbReference type="InterPro" id="IPR036388">
    <property type="entry name" value="WH-like_DNA-bd_sf"/>
</dbReference>
<evidence type="ECO:0000259" key="1">
    <source>
        <dbReference type="PROSITE" id="PS50995"/>
    </source>
</evidence>
<dbReference type="InterPro" id="IPR039422">
    <property type="entry name" value="MarR/SlyA-like"/>
</dbReference>
<dbReference type="PANTHER" id="PTHR33164:SF43">
    <property type="entry name" value="HTH-TYPE TRANSCRIPTIONAL REPRESSOR YETL"/>
    <property type="match status" value="1"/>
</dbReference>
<accession>A0A6J5YI26</accession>
<dbReference type="Gene3D" id="1.10.10.10">
    <property type="entry name" value="Winged helix-like DNA-binding domain superfamily/Winged helix DNA-binding domain"/>
    <property type="match status" value="1"/>
</dbReference>
<dbReference type="SUPFAM" id="SSF46785">
    <property type="entry name" value="Winged helix' DNA-binding domain"/>
    <property type="match status" value="1"/>
</dbReference>
<sequence>MSRSTSFDQPASDGLLGHVVRLNVAVDRVLAEVTGAHGISVADYLVLGVIRRSPQHRSAPTAICEVLGRTTGGMTLTIDRLVRAKLVRRLPDPGDRRRVVVEATAAGVALAKKVNADLHGWEQSLGATRTQTRGIVDALGQLTDLIDAGNPTP</sequence>
<dbReference type="AlphaFoldDB" id="A0A6J5YI26"/>
<protein>
    <submittedName>
        <fullName evidence="2">Unannotated protein</fullName>
    </submittedName>
</protein>
<dbReference type="GO" id="GO:0006950">
    <property type="term" value="P:response to stress"/>
    <property type="evidence" value="ECO:0007669"/>
    <property type="project" value="TreeGrafter"/>
</dbReference>
<dbReference type="PROSITE" id="PS50995">
    <property type="entry name" value="HTH_MARR_2"/>
    <property type="match status" value="1"/>
</dbReference>
<dbReference type="Pfam" id="PF12802">
    <property type="entry name" value="MarR_2"/>
    <property type="match status" value="1"/>
</dbReference>
<dbReference type="PANTHER" id="PTHR33164">
    <property type="entry name" value="TRANSCRIPTIONAL REGULATOR, MARR FAMILY"/>
    <property type="match status" value="1"/>
</dbReference>
<organism evidence="2">
    <name type="scientific">freshwater metagenome</name>
    <dbReference type="NCBI Taxonomy" id="449393"/>
    <lineage>
        <taxon>unclassified sequences</taxon>
        <taxon>metagenomes</taxon>
        <taxon>ecological metagenomes</taxon>
    </lineage>
</organism>
<reference evidence="2" key="1">
    <citation type="submission" date="2020-05" db="EMBL/GenBank/DDBJ databases">
        <authorList>
            <person name="Chiriac C."/>
            <person name="Salcher M."/>
            <person name="Ghai R."/>
            <person name="Kavagutti S V."/>
        </authorList>
    </citation>
    <scope>NUCLEOTIDE SEQUENCE</scope>
</reference>
<dbReference type="EMBL" id="CAEMXZ010000115">
    <property type="protein sequence ID" value="CAB4324207.1"/>
    <property type="molecule type" value="Genomic_DNA"/>
</dbReference>
<dbReference type="InterPro" id="IPR000835">
    <property type="entry name" value="HTH_MarR-typ"/>
</dbReference>
<dbReference type="InterPro" id="IPR036390">
    <property type="entry name" value="WH_DNA-bd_sf"/>
</dbReference>